<evidence type="ECO:0000256" key="4">
    <source>
        <dbReference type="SAM" id="MobiDB-lite"/>
    </source>
</evidence>
<evidence type="ECO:0000313" key="7">
    <source>
        <dbReference type="Proteomes" id="UP000597444"/>
    </source>
</evidence>
<keyword evidence="2" id="KW-0285">Flavoprotein</keyword>
<dbReference type="Proteomes" id="UP000597444">
    <property type="component" value="Unassembled WGS sequence"/>
</dbReference>
<dbReference type="PRINTS" id="PR00420">
    <property type="entry name" value="RNGMNOXGNASE"/>
</dbReference>
<evidence type="ECO:0000313" key="6">
    <source>
        <dbReference type="EMBL" id="GHO90161.1"/>
    </source>
</evidence>
<gene>
    <name evidence="6" type="ORF">KSF_002090</name>
</gene>
<reference evidence="6" key="1">
    <citation type="submission" date="2020-10" db="EMBL/GenBank/DDBJ databases">
        <title>Taxonomic study of unclassified bacteria belonging to the class Ktedonobacteria.</title>
        <authorList>
            <person name="Yabe S."/>
            <person name="Wang C.M."/>
            <person name="Zheng Y."/>
            <person name="Sakai Y."/>
            <person name="Cavaletti L."/>
            <person name="Monciardini P."/>
            <person name="Donadio S."/>
        </authorList>
    </citation>
    <scope>NUCLEOTIDE SEQUENCE</scope>
    <source>
        <strain evidence="6">ID150040</strain>
    </source>
</reference>
<comment type="caution">
    <text evidence="6">The sequence shown here is derived from an EMBL/GenBank/DDBJ whole genome shotgun (WGS) entry which is preliminary data.</text>
</comment>
<dbReference type="Pfam" id="PF21274">
    <property type="entry name" value="Rng_hyd_C"/>
    <property type="match status" value="1"/>
</dbReference>
<organism evidence="6 7">
    <name type="scientific">Reticulibacter mediterranei</name>
    <dbReference type="NCBI Taxonomy" id="2778369"/>
    <lineage>
        <taxon>Bacteria</taxon>
        <taxon>Bacillati</taxon>
        <taxon>Chloroflexota</taxon>
        <taxon>Ktedonobacteria</taxon>
        <taxon>Ktedonobacterales</taxon>
        <taxon>Reticulibacteraceae</taxon>
        <taxon>Reticulibacter</taxon>
    </lineage>
</organism>
<dbReference type="InterPro" id="IPR050641">
    <property type="entry name" value="RIFMO-like"/>
</dbReference>
<evidence type="ECO:0000259" key="5">
    <source>
        <dbReference type="Pfam" id="PF01494"/>
    </source>
</evidence>
<sequence length="484" mass="53049">MFERCQDGLAIVSPCNSIAEGVSALLRKRTSGDTWQVRASYLVGADGNHSTVRQTLGISRQGPGVIAYIPNVIFDADLSAVLRGRRITLCYIDNPQLPDGQGFLMPIDNQRRWMFTSALHPERGERREDLTDEYCTQLIRIAVGVSDLEVKILPAYPWDTVKVGLWELTALWAEQYQRDHVFLAGDSAHTILPTGAMGASTGIQDAFNLAWKMALVLGGQAAPSLLASYQEERLPVGKLMVEQTRAFQFSHLAGVQRAAALCRGAGCPRKNLFSSLLRAAAGGARRREGNWGRPRPRQGDPCTPLSGELESPVEQTMQRFLYRTHSASSSLIDDASLIFGYRYQRGAMVAELDSAGASLTQHPRTLAGSPGTRAPHMVLERAGECLSTIDLFGRNFVVLVGSEGFPWITAARTVAERLGMPLDAWQISPAGLRDVEERWYAAYGVSTTGMALVRPDGFVAWRSPAHKTQPEQALEDVLTRILGK</sequence>
<keyword evidence="7" id="KW-1185">Reference proteome</keyword>
<feature type="region of interest" description="Disordered" evidence="4">
    <location>
        <begin position="284"/>
        <end position="309"/>
    </location>
</feature>
<dbReference type="EMBL" id="BNJK01000001">
    <property type="protein sequence ID" value="GHO90161.1"/>
    <property type="molecule type" value="Genomic_DNA"/>
</dbReference>
<evidence type="ECO:0000256" key="3">
    <source>
        <dbReference type="ARBA" id="ARBA00022827"/>
    </source>
</evidence>
<name>A0A8J3I928_9CHLR</name>
<dbReference type="PANTHER" id="PTHR43004">
    <property type="entry name" value="TRK SYSTEM POTASSIUM UPTAKE PROTEIN"/>
    <property type="match status" value="1"/>
</dbReference>
<dbReference type="PANTHER" id="PTHR43004:SF19">
    <property type="entry name" value="BINDING MONOOXYGENASE, PUTATIVE (JCVI)-RELATED"/>
    <property type="match status" value="1"/>
</dbReference>
<feature type="domain" description="FAD-binding" evidence="5">
    <location>
        <begin position="20"/>
        <end position="243"/>
    </location>
</feature>
<evidence type="ECO:0000256" key="1">
    <source>
        <dbReference type="ARBA" id="ARBA00001974"/>
    </source>
</evidence>
<dbReference type="AlphaFoldDB" id="A0A8J3I928"/>
<dbReference type="Pfam" id="PF01494">
    <property type="entry name" value="FAD_binding_3"/>
    <property type="match status" value="1"/>
</dbReference>
<dbReference type="Gene3D" id="3.30.9.10">
    <property type="entry name" value="D-Amino Acid Oxidase, subunit A, domain 2"/>
    <property type="match status" value="1"/>
</dbReference>
<protein>
    <recommendedName>
        <fullName evidence="5">FAD-binding domain-containing protein</fullName>
    </recommendedName>
</protein>
<comment type="cofactor">
    <cofactor evidence="1">
        <name>FAD</name>
        <dbReference type="ChEBI" id="CHEBI:57692"/>
    </cofactor>
</comment>
<accession>A0A8J3I928</accession>
<dbReference type="InterPro" id="IPR036188">
    <property type="entry name" value="FAD/NAD-bd_sf"/>
</dbReference>
<dbReference type="SUPFAM" id="SSF51905">
    <property type="entry name" value="FAD/NAD(P)-binding domain"/>
    <property type="match status" value="1"/>
</dbReference>
<proteinExistence type="predicted"/>
<dbReference type="InterPro" id="IPR002938">
    <property type="entry name" value="FAD-bd"/>
</dbReference>
<dbReference type="Gene3D" id="3.50.50.60">
    <property type="entry name" value="FAD/NAD(P)-binding domain"/>
    <property type="match status" value="1"/>
</dbReference>
<dbReference type="Gene3D" id="3.40.30.120">
    <property type="match status" value="1"/>
</dbReference>
<dbReference type="GO" id="GO:0016709">
    <property type="term" value="F:oxidoreductase activity, acting on paired donors, with incorporation or reduction of molecular oxygen, NAD(P)H as one donor, and incorporation of one atom of oxygen"/>
    <property type="evidence" value="ECO:0007669"/>
    <property type="project" value="UniProtKB-ARBA"/>
</dbReference>
<dbReference type="GO" id="GO:0071949">
    <property type="term" value="F:FAD binding"/>
    <property type="evidence" value="ECO:0007669"/>
    <property type="project" value="InterPro"/>
</dbReference>
<evidence type="ECO:0000256" key="2">
    <source>
        <dbReference type="ARBA" id="ARBA00022630"/>
    </source>
</evidence>
<keyword evidence="3" id="KW-0274">FAD</keyword>